<comment type="caution">
    <text evidence="2">The sequence shown here is derived from an EMBL/GenBank/DDBJ whole genome shotgun (WGS) entry which is preliminary data.</text>
</comment>
<dbReference type="InterPro" id="IPR000182">
    <property type="entry name" value="GNAT_dom"/>
</dbReference>
<keyword evidence="3" id="KW-1185">Reference proteome</keyword>
<sequence>MHEWRKILPNVVEYMGSRVGFFSIEQEDEKHFFRRFFVSSEYRNLGIGSAVICKLIKGYQSVNKQLWLSVFIGNPAKNLYLRHGFEVMRTTEQYEYMRWSPEHM</sequence>
<reference evidence="2 3" key="1">
    <citation type="journal article" date="2013" name="Int. J. Syst. Evol. Microbiol.">
        <title>Celerinatantimonas yamalensis sp. nov., a cold-adapted diazotrophic bacterium from a cold permafrost brine.</title>
        <authorList>
            <person name="Shcherbakova V."/>
            <person name="Chuvilskaya N."/>
            <person name="Rivkina E."/>
            <person name="Demidov N."/>
            <person name="Uchaeva V."/>
            <person name="Suetin S."/>
            <person name="Suzina N."/>
            <person name="Gilichinsky D."/>
        </authorList>
    </citation>
    <scope>NUCLEOTIDE SEQUENCE [LARGE SCALE GENOMIC DNA]</scope>
    <source>
        <strain evidence="2 3">C7</strain>
    </source>
</reference>
<organism evidence="2 3">
    <name type="scientific">Celerinatantimonas yamalensis</name>
    <dbReference type="NCBI Taxonomy" id="559956"/>
    <lineage>
        <taxon>Bacteria</taxon>
        <taxon>Pseudomonadati</taxon>
        <taxon>Pseudomonadota</taxon>
        <taxon>Gammaproteobacteria</taxon>
        <taxon>Celerinatantimonadaceae</taxon>
        <taxon>Celerinatantimonas</taxon>
    </lineage>
</organism>
<dbReference type="InterPro" id="IPR016181">
    <property type="entry name" value="Acyl_CoA_acyltransferase"/>
</dbReference>
<evidence type="ECO:0000313" key="3">
    <source>
        <dbReference type="Proteomes" id="UP001629953"/>
    </source>
</evidence>
<dbReference type="EMBL" id="JBEQCT010000003">
    <property type="protein sequence ID" value="MFM2485171.1"/>
    <property type="molecule type" value="Genomic_DNA"/>
</dbReference>
<dbReference type="Proteomes" id="UP001629953">
    <property type="component" value="Unassembled WGS sequence"/>
</dbReference>
<dbReference type="CDD" id="cd04301">
    <property type="entry name" value="NAT_SF"/>
    <property type="match status" value="1"/>
</dbReference>
<proteinExistence type="predicted"/>
<evidence type="ECO:0000313" key="2">
    <source>
        <dbReference type="EMBL" id="MFM2485171.1"/>
    </source>
</evidence>
<evidence type="ECO:0000259" key="1">
    <source>
        <dbReference type="PROSITE" id="PS51186"/>
    </source>
</evidence>
<dbReference type="SUPFAM" id="SSF55729">
    <property type="entry name" value="Acyl-CoA N-acyltransferases (Nat)"/>
    <property type="match status" value="1"/>
</dbReference>
<dbReference type="Pfam" id="PF13508">
    <property type="entry name" value="Acetyltransf_7"/>
    <property type="match status" value="1"/>
</dbReference>
<protein>
    <submittedName>
        <fullName evidence="2">GNAT family N-acetyltransferase</fullName>
    </submittedName>
</protein>
<name>A0ABW9G679_9GAMM</name>
<dbReference type="RefSeq" id="WP_408623385.1">
    <property type="nucleotide sequence ID" value="NZ_JBEQCT010000003.1"/>
</dbReference>
<dbReference type="Gene3D" id="3.40.630.30">
    <property type="match status" value="1"/>
</dbReference>
<accession>A0ABW9G679</accession>
<dbReference type="PROSITE" id="PS51186">
    <property type="entry name" value="GNAT"/>
    <property type="match status" value="1"/>
</dbReference>
<gene>
    <name evidence="2" type="ORF">ABUE30_08860</name>
</gene>
<feature type="domain" description="N-acetyltransferase" evidence="1">
    <location>
        <begin position="1"/>
        <end position="102"/>
    </location>
</feature>